<protein>
    <submittedName>
        <fullName evidence="3">GNAT family N-acetyltransferase</fullName>
    </submittedName>
</protein>
<feature type="region of interest" description="Disordered" evidence="1">
    <location>
        <begin position="238"/>
        <end position="263"/>
    </location>
</feature>
<proteinExistence type="predicted"/>
<dbReference type="AlphaFoldDB" id="A0A366KBZ1"/>
<dbReference type="InterPro" id="IPR000182">
    <property type="entry name" value="GNAT_dom"/>
</dbReference>
<gene>
    <name evidence="3" type="ORF">CRD60_02030</name>
</gene>
<dbReference type="OrthoDB" id="6711752at2"/>
<name>A0A366KBZ1_9BIFI</name>
<feature type="region of interest" description="Disordered" evidence="1">
    <location>
        <begin position="1"/>
        <end position="23"/>
    </location>
</feature>
<dbReference type="RefSeq" id="WP_113859615.1">
    <property type="nucleotide sequence ID" value="NZ_PDCG01000001.1"/>
</dbReference>
<evidence type="ECO:0000313" key="4">
    <source>
        <dbReference type="Proteomes" id="UP000252530"/>
    </source>
</evidence>
<dbReference type="InterPro" id="IPR016181">
    <property type="entry name" value="Acyl_CoA_acyltransferase"/>
</dbReference>
<keyword evidence="3" id="KW-0808">Transferase</keyword>
<accession>A0A366KBZ1</accession>
<dbReference type="EMBL" id="PDCG01000001">
    <property type="protein sequence ID" value="RBP98643.1"/>
    <property type="molecule type" value="Genomic_DNA"/>
</dbReference>
<dbReference type="Pfam" id="PF00583">
    <property type="entry name" value="Acetyltransf_1"/>
    <property type="match status" value="1"/>
</dbReference>
<dbReference type="GO" id="GO:0016747">
    <property type="term" value="F:acyltransferase activity, transferring groups other than amino-acyl groups"/>
    <property type="evidence" value="ECO:0007669"/>
    <property type="project" value="InterPro"/>
</dbReference>
<feature type="compositionally biased region" description="Polar residues" evidence="1">
    <location>
        <begin position="7"/>
        <end position="22"/>
    </location>
</feature>
<sequence length="263" mass="29228">MAGIARPSQQTVKQTGQITQEQAGGHSELPVIYRPMAWEDLQDLVVGYDQTWGQYALADDRDQGLLVARYFVLHYLERASQGEVAYQGDKFLGVILTRVVGQPPAFPQAKGELAQTRQFLEANDKGRQLIQVTDYWHRIESEMEDQISANERDQAEVELFMVAAAARGRGVGGGLWGRLHARLEGQGVERFYLHTDSTCDVSFYRHKGLEQSISRMAADHGEDRAAIGEDLDDLYIYEDTISPGQGQSASSAEGTPGHDDRQA</sequence>
<evidence type="ECO:0000259" key="2">
    <source>
        <dbReference type="PROSITE" id="PS51186"/>
    </source>
</evidence>
<feature type="domain" description="N-acetyltransferase" evidence="2">
    <location>
        <begin position="31"/>
        <end position="234"/>
    </location>
</feature>
<reference evidence="3 4" key="1">
    <citation type="submission" date="2017-10" db="EMBL/GenBank/DDBJ databases">
        <title>Bifidobacterium xylocopum sp. nov. and Bifidobacterium aemilianum sp. nov., from the carpenter bee (Xylocopa violacea) digestive tract.</title>
        <authorList>
            <person name="Alberoni D."/>
            <person name="Baffoni L."/>
            <person name="Di Gioia D."/>
            <person name="Gaggia F."/>
            <person name="Biavati B."/>
        </authorList>
    </citation>
    <scope>NUCLEOTIDE SEQUENCE [LARGE SCALE GENOMIC DNA]</scope>
    <source>
        <strain evidence="3 4">XV10</strain>
    </source>
</reference>
<evidence type="ECO:0000256" key="1">
    <source>
        <dbReference type="SAM" id="MobiDB-lite"/>
    </source>
</evidence>
<evidence type="ECO:0000313" key="3">
    <source>
        <dbReference type="EMBL" id="RBP98643.1"/>
    </source>
</evidence>
<feature type="compositionally biased region" description="Polar residues" evidence="1">
    <location>
        <begin position="242"/>
        <end position="253"/>
    </location>
</feature>
<organism evidence="3 4">
    <name type="scientific">Bifidobacterium aemilianum</name>
    <dbReference type="NCBI Taxonomy" id="2493120"/>
    <lineage>
        <taxon>Bacteria</taxon>
        <taxon>Bacillati</taxon>
        <taxon>Actinomycetota</taxon>
        <taxon>Actinomycetes</taxon>
        <taxon>Bifidobacteriales</taxon>
        <taxon>Bifidobacteriaceae</taxon>
        <taxon>Bifidobacterium</taxon>
    </lineage>
</organism>
<dbReference type="Gene3D" id="3.40.630.30">
    <property type="match status" value="1"/>
</dbReference>
<comment type="caution">
    <text evidence="3">The sequence shown here is derived from an EMBL/GenBank/DDBJ whole genome shotgun (WGS) entry which is preliminary data.</text>
</comment>
<keyword evidence="4" id="KW-1185">Reference proteome</keyword>
<dbReference type="Proteomes" id="UP000252530">
    <property type="component" value="Unassembled WGS sequence"/>
</dbReference>
<dbReference type="SUPFAM" id="SSF55729">
    <property type="entry name" value="Acyl-CoA N-acyltransferases (Nat)"/>
    <property type="match status" value="1"/>
</dbReference>
<dbReference type="PROSITE" id="PS51186">
    <property type="entry name" value="GNAT"/>
    <property type="match status" value="1"/>
</dbReference>